<dbReference type="HOGENOM" id="CLU_1447064_0_0_11"/>
<sequence>MWSLTKDLLPLRNAGSVISLGGIRTDAAAPETVMQWTVIDLADAMRLARGLGEEWSTAPELVQVVAARRDRPIDVTATDLTGTGITGTVLAGRDRDTIVHATGLPPFFAEHVIFHELGHLVCGHLDDAEAGERIRFRSAHSNPAHEHEAELVATAFAQVRSERGRHRRRVADDGGFIATLAPHMLSR</sequence>
<evidence type="ECO:0000313" key="1">
    <source>
        <dbReference type="EMBL" id="ADG80595.1"/>
    </source>
</evidence>
<proteinExistence type="predicted"/>
<name>D5UNA0_TSUPD</name>
<keyword evidence="2" id="KW-1185">Reference proteome</keyword>
<dbReference type="STRING" id="521096.Tpau_4024"/>
<reference evidence="1 2" key="2">
    <citation type="journal article" date="2011" name="Stand. Genomic Sci.">
        <title>Complete genome sequence of Tsukamurella paurometabola type strain (no. 33).</title>
        <authorList>
            <person name="Munk A.C."/>
            <person name="Lapidus A."/>
            <person name="Lucas S."/>
            <person name="Nolan M."/>
            <person name="Tice H."/>
            <person name="Cheng J.F."/>
            <person name="Del Rio T.G."/>
            <person name="Goodwin L."/>
            <person name="Pitluck S."/>
            <person name="Liolios K."/>
            <person name="Huntemann M."/>
            <person name="Ivanova N."/>
            <person name="Mavromatis K."/>
            <person name="Mikhailova N."/>
            <person name="Pati A."/>
            <person name="Chen A."/>
            <person name="Palaniappan K."/>
            <person name="Tapia R."/>
            <person name="Han C."/>
            <person name="Land M."/>
            <person name="Hauser L."/>
            <person name="Chang Y.J."/>
            <person name="Jeffries C.D."/>
            <person name="Brettin T."/>
            <person name="Yasawong M."/>
            <person name="Brambilla E.M."/>
            <person name="Rohde M."/>
            <person name="Sikorski J."/>
            <person name="Goker M."/>
            <person name="Detter J.C."/>
            <person name="Woyke T."/>
            <person name="Bristow J."/>
            <person name="Eisen J.A."/>
            <person name="Markowitz V."/>
            <person name="Hugenholtz P."/>
            <person name="Kyrpides N.C."/>
            <person name="Klenk H.P."/>
        </authorList>
    </citation>
    <scope>NUCLEOTIDE SEQUENCE [LARGE SCALE GENOMIC DNA]</scope>
    <source>
        <strain evidence="2">ATCC 8368 / DSM 20162 / CCUG 35730 / CIP 100753 / JCM 10117 / KCTC 9821 / NBRC 16120 / NCIMB 702349 / NCTC 13040</strain>
    </source>
</reference>
<accession>D5UNA0</accession>
<dbReference type="AlphaFoldDB" id="D5UNA0"/>
<dbReference type="KEGG" id="tpr:Tpau_4024"/>
<dbReference type="Proteomes" id="UP000001213">
    <property type="component" value="Chromosome"/>
</dbReference>
<evidence type="ECO:0000313" key="2">
    <source>
        <dbReference type="Proteomes" id="UP000001213"/>
    </source>
</evidence>
<organism evidence="1 2">
    <name type="scientific">Tsukamurella paurometabola (strain ATCC 8368 / DSM 20162 / CCUG 35730 / CIP 100753 / JCM 10117 / KCTC 9821 / NBRC 16120 / NCIMB 702349 / NCTC 13040)</name>
    <name type="common">Corynebacterium paurometabolum</name>
    <dbReference type="NCBI Taxonomy" id="521096"/>
    <lineage>
        <taxon>Bacteria</taxon>
        <taxon>Bacillati</taxon>
        <taxon>Actinomycetota</taxon>
        <taxon>Actinomycetes</taxon>
        <taxon>Mycobacteriales</taxon>
        <taxon>Tsukamurellaceae</taxon>
        <taxon>Tsukamurella</taxon>
    </lineage>
</organism>
<gene>
    <name evidence="1" type="ordered locus">Tpau_4024</name>
</gene>
<reference evidence="2" key="1">
    <citation type="submission" date="2010-03" db="EMBL/GenBank/DDBJ databases">
        <title>The complete chromosome of Tsukamurella paurometabola DSM 20162.</title>
        <authorList>
            <consortium name="US DOE Joint Genome Institute (JGI-PGF)"/>
            <person name="Lucas S."/>
            <person name="Copeland A."/>
            <person name="Lapidus A."/>
            <person name="Glavina del Rio T."/>
            <person name="Dalin E."/>
            <person name="Tice H."/>
            <person name="Bruce D."/>
            <person name="Goodwin L."/>
            <person name="Pitluck S."/>
            <person name="Kyrpides N."/>
            <person name="Mavromatis K."/>
            <person name="Ivanova N."/>
            <person name="Mikhailova N."/>
            <person name="Munk A.C."/>
            <person name="Brettin T."/>
            <person name="Detter J.C."/>
            <person name="Tapia R."/>
            <person name="Han C."/>
            <person name="Larimer F."/>
            <person name="Land M."/>
            <person name="Hauser L."/>
            <person name="Markowitz V."/>
            <person name="Cheng J.-F."/>
            <person name="Hugenholtz P."/>
            <person name="Woyke T."/>
            <person name="Wu D."/>
            <person name="Jando M."/>
            <person name="Brambilla E."/>
            <person name="Klenk H.-P."/>
            <person name="Eisen J.A."/>
        </authorList>
    </citation>
    <scope>NUCLEOTIDE SEQUENCE [LARGE SCALE GENOMIC DNA]</scope>
    <source>
        <strain evidence="2">ATCC 8368 / DSM 20162 / CCUG 35730 / CIP 100753 / JCM 10117 / KCTC 9821 / NBRC 16120 / NCIMB 702349 / NCTC 13040</strain>
    </source>
</reference>
<protein>
    <submittedName>
        <fullName evidence="1">Uncharacterized protein</fullName>
    </submittedName>
</protein>
<dbReference type="EMBL" id="CP001966">
    <property type="protein sequence ID" value="ADG80595.1"/>
    <property type="molecule type" value="Genomic_DNA"/>
</dbReference>